<comment type="subcellular location">
    <subcellularLocation>
        <location evidence="1">Membrane</location>
    </subcellularLocation>
</comment>
<comment type="similarity">
    <text evidence="4">Belongs to the Omp25/RopB family.</text>
</comment>
<keyword evidence="3" id="KW-0472">Membrane</keyword>
<dbReference type="KEGG" id="sand:H3309_13800"/>
<accession>A0A7G5IGB3</accession>
<evidence type="ECO:0000313" key="8">
    <source>
        <dbReference type="Proteomes" id="UP000515292"/>
    </source>
</evidence>
<evidence type="ECO:0000256" key="2">
    <source>
        <dbReference type="ARBA" id="ARBA00022729"/>
    </source>
</evidence>
<dbReference type="AlphaFoldDB" id="A0A7G5IGB3"/>
<name>A0A7G5IGB3_9SPHN</name>
<sequence>MRKFSSLALLGLAVSAPAFAAEPFNGPYVGATLGWQQDRLNLSVTDGGVTQSASATADGLGFGGSLGYDFKLDDSIVLGLEASIGGTTGKLTDGAAPGVSIKAGRTLGVTGRLGFLAAPETLVYAKGGYVNGRFSFRDSGDNVSTNKDGWTLGAGVEQSLTPNISARLEYAYSKFGRFGESGADIGLDQISARFTRNEIKAGVNFRF</sequence>
<evidence type="ECO:0000259" key="6">
    <source>
        <dbReference type="Pfam" id="PF13505"/>
    </source>
</evidence>
<keyword evidence="8" id="KW-1185">Reference proteome</keyword>
<dbReference type="InterPro" id="IPR027385">
    <property type="entry name" value="Beta-barrel_OMP"/>
</dbReference>
<evidence type="ECO:0000256" key="4">
    <source>
        <dbReference type="ARBA" id="ARBA00038306"/>
    </source>
</evidence>
<feature type="signal peptide" evidence="5">
    <location>
        <begin position="1"/>
        <end position="20"/>
    </location>
</feature>
<dbReference type="SUPFAM" id="SSF56925">
    <property type="entry name" value="OMPA-like"/>
    <property type="match status" value="1"/>
</dbReference>
<organism evidence="7 8">
    <name type="scientific">Sandaracinobacteroides saxicola</name>
    <dbReference type="NCBI Taxonomy" id="2759707"/>
    <lineage>
        <taxon>Bacteria</taxon>
        <taxon>Pseudomonadati</taxon>
        <taxon>Pseudomonadota</taxon>
        <taxon>Alphaproteobacteria</taxon>
        <taxon>Sphingomonadales</taxon>
        <taxon>Sphingosinicellaceae</taxon>
        <taxon>Sandaracinobacteroides</taxon>
    </lineage>
</organism>
<dbReference type="Gene3D" id="2.40.160.20">
    <property type="match status" value="1"/>
</dbReference>
<evidence type="ECO:0000256" key="3">
    <source>
        <dbReference type="ARBA" id="ARBA00023136"/>
    </source>
</evidence>
<reference evidence="7 8" key="1">
    <citation type="submission" date="2020-07" db="EMBL/GenBank/DDBJ databases">
        <title>Complete genome sequence for Sandaracinobacter sp. M6.</title>
        <authorList>
            <person name="Tang Y."/>
            <person name="Liu Q."/>
            <person name="Guo Z."/>
            <person name="Lei P."/>
            <person name="Huang B."/>
        </authorList>
    </citation>
    <scope>NUCLEOTIDE SEQUENCE [LARGE SCALE GENOMIC DNA]</scope>
    <source>
        <strain evidence="7 8">M6</strain>
    </source>
</reference>
<dbReference type="GO" id="GO:0016020">
    <property type="term" value="C:membrane"/>
    <property type="evidence" value="ECO:0007669"/>
    <property type="project" value="UniProtKB-SubCell"/>
</dbReference>
<feature type="domain" description="Outer membrane protein beta-barrel" evidence="6">
    <location>
        <begin position="7"/>
        <end position="207"/>
    </location>
</feature>
<dbReference type="InterPro" id="IPR011250">
    <property type="entry name" value="OMP/PagP_B-barrel"/>
</dbReference>
<dbReference type="RefSeq" id="WP_182295274.1">
    <property type="nucleotide sequence ID" value="NZ_CP059851.1"/>
</dbReference>
<dbReference type="PANTHER" id="PTHR34001">
    <property type="entry name" value="BLL7405 PROTEIN"/>
    <property type="match status" value="1"/>
</dbReference>
<dbReference type="EMBL" id="CP059851">
    <property type="protein sequence ID" value="QMW22405.1"/>
    <property type="molecule type" value="Genomic_DNA"/>
</dbReference>
<evidence type="ECO:0000256" key="1">
    <source>
        <dbReference type="ARBA" id="ARBA00004370"/>
    </source>
</evidence>
<feature type="chain" id="PRO_5028871656" evidence="5">
    <location>
        <begin position="21"/>
        <end position="207"/>
    </location>
</feature>
<evidence type="ECO:0000313" key="7">
    <source>
        <dbReference type="EMBL" id="QMW22405.1"/>
    </source>
</evidence>
<protein>
    <submittedName>
        <fullName evidence="7">Porin family protein</fullName>
    </submittedName>
</protein>
<dbReference type="PANTHER" id="PTHR34001:SF3">
    <property type="entry name" value="BLL7405 PROTEIN"/>
    <property type="match status" value="1"/>
</dbReference>
<proteinExistence type="inferred from homology"/>
<gene>
    <name evidence="7" type="ORF">H3309_13800</name>
</gene>
<keyword evidence="2 5" id="KW-0732">Signal</keyword>
<dbReference type="InterPro" id="IPR051692">
    <property type="entry name" value="OMP-like"/>
</dbReference>
<dbReference type="Proteomes" id="UP000515292">
    <property type="component" value="Chromosome"/>
</dbReference>
<evidence type="ECO:0000256" key="5">
    <source>
        <dbReference type="SAM" id="SignalP"/>
    </source>
</evidence>
<dbReference type="Pfam" id="PF13505">
    <property type="entry name" value="OMP_b-brl"/>
    <property type="match status" value="1"/>
</dbReference>